<dbReference type="EMBL" id="CM029045">
    <property type="protein sequence ID" value="KAG2595042.1"/>
    <property type="molecule type" value="Genomic_DNA"/>
</dbReference>
<name>A0A8T0S7F2_PANVG</name>
<organism evidence="2 3">
    <name type="scientific">Panicum virgatum</name>
    <name type="common">Blackwell switchgrass</name>
    <dbReference type="NCBI Taxonomy" id="38727"/>
    <lineage>
        <taxon>Eukaryota</taxon>
        <taxon>Viridiplantae</taxon>
        <taxon>Streptophyta</taxon>
        <taxon>Embryophyta</taxon>
        <taxon>Tracheophyta</taxon>
        <taxon>Spermatophyta</taxon>
        <taxon>Magnoliopsida</taxon>
        <taxon>Liliopsida</taxon>
        <taxon>Poales</taxon>
        <taxon>Poaceae</taxon>
        <taxon>PACMAD clade</taxon>
        <taxon>Panicoideae</taxon>
        <taxon>Panicodae</taxon>
        <taxon>Paniceae</taxon>
        <taxon>Panicinae</taxon>
        <taxon>Panicum</taxon>
        <taxon>Panicum sect. Hiantes</taxon>
    </lineage>
</organism>
<comment type="caution">
    <text evidence="2">The sequence shown here is derived from an EMBL/GenBank/DDBJ whole genome shotgun (WGS) entry which is preliminary data.</text>
</comment>
<feature type="compositionally biased region" description="Pro residues" evidence="1">
    <location>
        <begin position="186"/>
        <end position="200"/>
    </location>
</feature>
<evidence type="ECO:0000256" key="1">
    <source>
        <dbReference type="SAM" id="MobiDB-lite"/>
    </source>
</evidence>
<feature type="compositionally biased region" description="Low complexity" evidence="1">
    <location>
        <begin position="118"/>
        <end position="129"/>
    </location>
</feature>
<evidence type="ECO:0000313" key="2">
    <source>
        <dbReference type="EMBL" id="KAG2595042.1"/>
    </source>
</evidence>
<sequence>MHVSKGEDTNFEVKIFGNFEIVYRRLVLAARGKKGKAGIISLSTISFLPTSTALSTSERRAYRAGAVLGRSAARYCRGRAERPPSHAGSGQHVTITSLAGPLTPLVLLRRSPPPPRTAPAMDAPAPTWPNRLPHRQNPKAALLPTPAVSDVASGEHWEQVATASSRDEAGVRAQRAGDRRRGLPQEPRPPQVAGPTPPRPRLGACARAGPEPAVAQRRPQPGRRRPGRPAAAPRQGTRGERKGLAGVLRRSHGIKK</sequence>
<proteinExistence type="predicted"/>
<dbReference type="AlphaFoldDB" id="A0A8T0S7F2"/>
<accession>A0A8T0S7F2</accession>
<protein>
    <submittedName>
        <fullName evidence="2">Uncharacterized protein</fullName>
    </submittedName>
</protein>
<dbReference type="Proteomes" id="UP000823388">
    <property type="component" value="Chromosome 5K"/>
</dbReference>
<feature type="compositionally biased region" description="Basic and acidic residues" evidence="1">
    <location>
        <begin position="165"/>
        <end position="183"/>
    </location>
</feature>
<gene>
    <name evidence="2" type="ORF">PVAP13_5KG046600</name>
</gene>
<keyword evidence="3" id="KW-1185">Reference proteome</keyword>
<feature type="region of interest" description="Disordered" evidence="1">
    <location>
        <begin position="105"/>
        <end position="256"/>
    </location>
</feature>
<reference evidence="2" key="1">
    <citation type="submission" date="2020-05" db="EMBL/GenBank/DDBJ databases">
        <title>WGS assembly of Panicum virgatum.</title>
        <authorList>
            <person name="Lovell J.T."/>
            <person name="Jenkins J."/>
            <person name="Shu S."/>
            <person name="Juenger T.E."/>
            <person name="Schmutz J."/>
        </authorList>
    </citation>
    <scope>NUCLEOTIDE SEQUENCE</scope>
    <source>
        <strain evidence="2">AP13</strain>
    </source>
</reference>
<evidence type="ECO:0000313" key="3">
    <source>
        <dbReference type="Proteomes" id="UP000823388"/>
    </source>
</evidence>